<dbReference type="Proteomes" id="UP001055879">
    <property type="component" value="Linkage Group LG04"/>
</dbReference>
<protein>
    <submittedName>
        <fullName evidence="1">Uncharacterized protein</fullName>
    </submittedName>
</protein>
<sequence>MAKVSIMRILMVFVATAMLLDLVAAVDYTVGAPAGGWDQSTDLQSWATSQTFSVGDNIVFQYTSNHDVLEVSESDYDSCATRSPISTSTNSPTRIALTTAGSRYFICGISNHCSQGMKVQINAVASSSPAPPQSTTPSSPSPPTDGPTSGSPPPPVTGETVDPPSSAVTLKMAAGSVLGFGFLVMMLLSL</sequence>
<name>A0ACB9CPY7_ARCLA</name>
<organism evidence="1 2">
    <name type="scientific">Arctium lappa</name>
    <name type="common">Greater burdock</name>
    <name type="synonym">Lappa major</name>
    <dbReference type="NCBI Taxonomy" id="4217"/>
    <lineage>
        <taxon>Eukaryota</taxon>
        <taxon>Viridiplantae</taxon>
        <taxon>Streptophyta</taxon>
        <taxon>Embryophyta</taxon>
        <taxon>Tracheophyta</taxon>
        <taxon>Spermatophyta</taxon>
        <taxon>Magnoliopsida</taxon>
        <taxon>eudicotyledons</taxon>
        <taxon>Gunneridae</taxon>
        <taxon>Pentapetalae</taxon>
        <taxon>asterids</taxon>
        <taxon>campanulids</taxon>
        <taxon>Asterales</taxon>
        <taxon>Asteraceae</taxon>
        <taxon>Carduoideae</taxon>
        <taxon>Cardueae</taxon>
        <taxon>Arctiinae</taxon>
        <taxon>Arctium</taxon>
    </lineage>
</organism>
<evidence type="ECO:0000313" key="1">
    <source>
        <dbReference type="EMBL" id="KAI3736258.1"/>
    </source>
</evidence>
<gene>
    <name evidence="1" type="ORF">L6452_15796</name>
</gene>
<accession>A0ACB9CPY7</accession>
<reference evidence="1 2" key="2">
    <citation type="journal article" date="2022" name="Mol. Ecol. Resour.">
        <title>The genomes of chicory, endive, great burdock and yacon provide insights into Asteraceae paleo-polyploidization history and plant inulin production.</title>
        <authorList>
            <person name="Fan W."/>
            <person name="Wang S."/>
            <person name="Wang H."/>
            <person name="Wang A."/>
            <person name="Jiang F."/>
            <person name="Liu H."/>
            <person name="Zhao H."/>
            <person name="Xu D."/>
            <person name="Zhang Y."/>
        </authorList>
    </citation>
    <scope>NUCLEOTIDE SEQUENCE [LARGE SCALE GENOMIC DNA]</scope>
    <source>
        <strain evidence="2">cv. Niubang</strain>
    </source>
</reference>
<dbReference type="EMBL" id="CM042050">
    <property type="protein sequence ID" value="KAI3736258.1"/>
    <property type="molecule type" value="Genomic_DNA"/>
</dbReference>
<comment type="caution">
    <text evidence="1">The sequence shown here is derived from an EMBL/GenBank/DDBJ whole genome shotgun (WGS) entry which is preliminary data.</text>
</comment>
<reference evidence="2" key="1">
    <citation type="journal article" date="2022" name="Mol. Ecol. Resour.">
        <title>The genomes of chicory, endive, great burdock and yacon provide insights into Asteraceae palaeo-polyploidization history and plant inulin production.</title>
        <authorList>
            <person name="Fan W."/>
            <person name="Wang S."/>
            <person name="Wang H."/>
            <person name="Wang A."/>
            <person name="Jiang F."/>
            <person name="Liu H."/>
            <person name="Zhao H."/>
            <person name="Xu D."/>
            <person name="Zhang Y."/>
        </authorList>
    </citation>
    <scope>NUCLEOTIDE SEQUENCE [LARGE SCALE GENOMIC DNA]</scope>
    <source>
        <strain evidence="2">cv. Niubang</strain>
    </source>
</reference>
<proteinExistence type="predicted"/>
<evidence type="ECO:0000313" key="2">
    <source>
        <dbReference type="Proteomes" id="UP001055879"/>
    </source>
</evidence>
<keyword evidence="2" id="KW-1185">Reference proteome</keyword>